<organism evidence="1 2">
    <name type="scientific">Paspalum notatum var. saurae</name>
    <dbReference type="NCBI Taxonomy" id="547442"/>
    <lineage>
        <taxon>Eukaryota</taxon>
        <taxon>Viridiplantae</taxon>
        <taxon>Streptophyta</taxon>
        <taxon>Embryophyta</taxon>
        <taxon>Tracheophyta</taxon>
        <taxon>Spermatophyta</taxon>
        <taxon>Magnoliopsida</taxon>
        <taxon>Liliopsida</taxon>
        <taxon>Poales</taxon>
        <taxon>Poaceae</taxon>
        <taxon>PACMAD clade</taxon>
        <taxon>Panicoideae</taxon>
        <taxon>Andropogonodae</taxon>
        <taxon>Paspaleae</taxon>
        <taxon>Paspalinae</taxon>
        <taxon>Paspalum</taxon>
    </lineage>
</organism>
<dbReference type="Proteomes" id="UP001341281">
    <property type="component" value="Chromosome 03"/>
</dbReference>
<keyword evidence="2" id="KW-1185">Reference proteome</keyword>
<accession>A0AAQ3SZP7</accession>
<proteinExistence type="predicted"/>
<reference evidence="1 2" key="1">
    <citation type="submission" date="2024-02" db="EMBL/GenBank/DDBJ databases">
        <title>High-quality chromosome-scale genome assembly of Pensacola bahiagrass (Paspalum notatum Flugge var. saurae).</title>
        <authorList>
            <person name="Vega J.M."/>
            <person name="Podio M."/>
            <person name="Orjuela J."/>
            <person name="Siena L.A."/>
            <person name="Pessino S.C."/>
            <person name="Combes M.C."/>
            <person name="Mariac C."/>
            <person name="Albertini E."/>
            <person name="Pupilli F."/>
            <person name="Ortiz J.P.A."/>
            <person name="Leblanc O."/>
        </authorList>
    </citation>
    <scope>NUCLEOTIDE SEQUENCE [LARGE SCALE GENOMIC DNA]</scope>
    <source>
        <strain evidence="1">R1</strain>
        <tissue evidence="1">Leaf</tissue>
    </source>
</reference>
<sequence>MRRQRDRVRAGQRLGASKVRTWESMDAVAARFPDELDHEMVSSTEFLHSRAARVCGVRETMFTADGRLDTSEVPGTWESTDVMATRFFDELHPKMVSINNISL</sequence>
<dbReference type="EMBL" id="CP144747">
    <property type="protein sequence ID" value="WVZ63975.1"/>
    <property type="molecule type" value="Genomic_DNA"/>
</dbReference>
<evidence type="ECO:0000313" key="1">
    <source>
        <dbReference type="EMBL" id="WVZ63975.1"/>
    </source>
</evidence>
<name>A0AAQ3SZP7_PASNO</name>
<protein>
    <submittedName>
        <fullName evidence="1">Uncharacterized protein</fullName>
    </submittedName>
</protein>
<evidence type="ECO:0000313" key="2">
    <source>
        <dbReference type="Proteomes" id="UP001341281"/>
    </source>
</evidence>
<dbReference type="AlphaFoldDB" id="A0AAQ3SZP7"/>
<gene>
    <name evidence="1" type="ORF">U9M48_013562</name>
</gene>